<keyword evidence="8 12" id="KW-0067">ATP-binding</keyword>
<reference evidence="13" key="1">
    <citation type="submission" date="2010-11" db="EMBL/GenBank/DDBJ databases">
        <title>The complete genome of Mahella australiensis DSM 15567.</title>
        <authorList>
            <consortium name="US DOE Joint Genome Institute (JGI-PGF)"/>
            <person name="Lucas S."/>
            <person name="Copeland A."/>
            <person name="Lapidus A."/>
            <person name="Bruce D."/>
            <person name="Goodwin L."/>
            <person name="Pitluck S."/>
            <person name="Kyrpides N."/>
            <person name="Mavromatis K."/>
            <person name="Pagani I."/>
            <person name="Ivanova N."/>
            <person name="Teshima H."/>
            <person name="Brettin T."/>
            <person name="Detter J.C."/>
            <person name="Han C."/>
            <person name="Tapia R."/>
            <person name="Land M."/>
            <person name="Hauser L."/>
            <person name="Markowitz V."/>
            <person name="Cheng J.-F."/>
            <person name="Hugenholtz P."/>
            <person name="Woyke T."/>
            <person name="Wu D."/>
            <person name="Spring S."/>
            <person name="Pukall R."/>
            <person name="Steenblock K."/>
            <person name="Schneider S."/>
            <person name="Klenk H.-P."/>
            <person name="Eisen J.A."/>
        </authorList>
    </citation>
    <scope>NUCLEOTIDE SEQUENCE [LARGE SCALE GENOMIC DNA]</scope>
    <source>
        <strain evidence="13">DSM 15567 / CIP 107919 / 50-1 BON</strain>
    </source>
</reference>
<protein>
    <submittedName>
        <fullName evidence="12">Xylose ABC transporter ATP-binding protein</fullName>
    </submittedName>
</protein>
<keyword evidence="9" id="KW-1278">Translocase</keyword>
<evidence type="ECO:0000256" key="8">
    <source>
        <dbReference type="ARBA" id="ARBA00022840"/>
    </source>
</evidence>
<keyword evidence="6" id="KW-0677">Repeat</keyword>
<dbReference type="PANTHER" id="PTHR43790">
    <property type="entry name" value="CARBOHYDRATE TRANSPORT ATP-BINDING PROTEIN MG119-RELATED"/>
    <property type="match status" value="1"/>
</dbReference>
<dbReference type="HOGENOM" id="CLU_000604_92_3_9"/>
<dbReference type="GO" id="GO:0005524">
    <property type="term" value="F:ATP binding"/>
    <property type="evidence" value="ECO:0007669"/>
    <property type="project" value="UniProtKB-KW"/>
</dbReference>
<evidence type="ECO:0000256" key="1">
    <source>
        <dbReference type="ARBA" id="ARBA00004202"/>
    </source>
</evidence>
<keyword evidence="10" id="KW-0472">Membrane</keyword>
<feature type="domain" description="ABC transporter" evidence="11">
    <location>
        <begin position="7"/>
        <end position="244"/>
    </location>
</feature>
<dbReference type="STRING" id="697281.Mahau_2368"/>
<gene>
    <name evidence="12" type="ordered locus">Mahau_2368</name>
</gene>
<dbReference type="GO" id="GO:0016887">
    <property type="term" value="F:ATP hydrolysis activity"/>
    <property type="evidence" value="ECO:0007669"/>
    <property type="project" value="InterPro"/>
</dbReference>
<evidence type="ECO:0000313" key="12">
    <source>
        <dbReference type="EMBL" id="AEE97532.1"/>
    </source>
</evidence>
<dbReference type="SUPFAM" id="SSF52540">
    <property type="entry name" value="P-loop containing nucleoside triphosphate hydrolases"/>
    <property type="match status" value="2"/>
</dbReference>
<dbReference type="GO" id="GO:0015749">
    <property type="term" value="P:monosaccharide transmembrane transport"/>
    <property type="evidence" value="ECO:0007669"/>
    <property type="project" value="UniProtKB-ARBA"/>
</dbReference>
<evidence type="ECO:0000256" key="7">
    <source>
        <dbReference type="ARBA" id="ARBA00022741"/>
    </source>
</evidence>
<keyword evidence="7" id="KW-0547">Nucleotide-binding</keyword>
<dbReference type="Gene3D" id="3.40.50.300">
    <property type="entry name" value="P-loop containing nucleotide triphosphate hydrolases"/>
    <property type="match status" value="2"/>
</dbReference>
<dbReference type="eggNOG" id="COG1129">
    <property type="taxonomic scope" value="Bacteria"/>
</dbReference>
<organism evidence="12 13">
    <name type="scientific">Mahella australiensis (strain DSM 15567 / CIP 107919 / 50-1 BON)</name>
    <dbReference type="NCBI Taxonomy" id="697281"/>
    <lineage>
        <taxon>Bacteria</taxon>
        <taxon>Bacillati</taxon>
        <taxon>Bacillota</taxon>
        <taxon>Clostridia</taxon>
        <taxon>Thermoanaerobacterales</taxon>
        <taxon>Thermoanaerobacterales Family IV. Incertae Sedis</taxon>
        <taxon>Mahella</taxon>
    </lineage>
</organism>
<evidence type="ECO:0000256" key="5">
    <source>
        <dbReference type="ARBA" id="ARBA00022597"/>
    </source>
</evidence>
<dbReference type="AlphaFoldDB" id="F3ZWC3"/>
<keyword evidence="4" id="KW-1003">Cell membrane</keyword>
<reference evidence="12 13" key="2">
    <citation type="journal article" date="2011" name="Stand. Genomic Sci.">
        <title>Complete genome sequence of Mahella australiensis type strain (50-1 BON).</title>
        <authorList>
            <person name="Sikorski J."/>
            <person name="Teshima H."/>
            <person name="Nolan M."/>
            <person name="Lucas S."/>
            <person name="Hammon N."/>
            <person name="Deshpande S."/>
            <person name="Cheng J.F."/>
            <person name="Pitluck S."/>
            <person name="Liolios K."/>
            <person name="Pagani I."/>
            <person name="Ivanova N."/>
            <person name="Huntemann M."/>
            <person name="Mavromatis K."/>
            <person name="Ovchinikova G."/>
            <person name="Pati A."/>
            <person name="Tapia R."/>
            <person name="Han C."/>
            <person name="Goodwin L."/>
            <person name="Chen A."/>
            <person name="Palaniappan K."/>
            <person name="Land M."/>
            <person name="Hauser L."/>
            <person name="Ngatchou-Djao O.D."/>
            <person name="Rohde M."/>
            <person name="Pukall R."/>
            <person name="Spring S."/>
            <person name="Abt B."/>
            <person name="Goker M."/>
            <person name="Detter J.C."/>
            <person name="Woyke T."/>
            <person name="Bristow J."/>
            <person name="Markowitz V."/>
            <person name="Hugenholtz P."/>
            <person name="Eisen J.A."/>
            <person name="Kyrpides N.C."/>
            <person name="Klenk H.P."/>
            <person name="Lapidus A."/>
        </authorList>
    </citation>
    <scope>NUCLEOTIDE SEQUENCE [LARGE SCALE GENOMIC DNA]</scope>
    <source>
        <strain evidence="13">DSM 15567 / CIP 107919 / 50-1 BON</strain>
    </source>
</reference>
<proteinExistence type="predicted"/>
<name>F3ZWC3_MAHA5</name>
<dbReference type="CDD" id="cd03216">
    <property type="entry name" value="ABC_Carb_Monos_I"/>
    <property type="match status" value="1"/>
</dbReference>
<dbReference type="EMBL" id="CP002360">
    <property type="protein sequence ID" value="AEE97532.1"/>
    <property type="molecule type" value="Genomic_DNA"/>
</dbReference>
<dbReference type="PANTHER" id="PTHR43790:SF1">
    <property type="entry name" value="XYLOSE IMPORT ATP-BINDING PROTEIN XYLG"/>
    <property type="match status" value="1"/>
</dbReference>
<dbReference type="InterPro" id="IPR003439">
    <property type="entry name" value="ABC_transporter-like_ATP-bd"/>
</dbReference>
<evidence type="ECO:0000256" key="4">
    <source>
        <dbReference type="ARBA" id="ARBA00022475"/>
    </source>
</evidence>
<evidence type="ECO:0000256" key="3">
    <source>
        <dbReference type="ARBA" id="ARBA00022448"/>
    </source>
</evidence>
<dbReference type="InterPro" id="IPR017871">
    <property type="entry name" value="ABC_transporter-like_CS"/>
</dbReference>
<dbReference type="PROSITE" id="PS00211">
    <property type="entry name" value="ABC_TRANSPORTER_1"/>
    <property type="match status" value="1"/>
</dbReference>
<keyword evidence="5" id="KW-0762">Sugar transport</keyword>
<dbReference type="InterPro" id="IPR003593">
    <property type="entry name" value="AAA+_ATPase"/>
</dbReference>
<dbReference type="InterPro" id="IPR027417">
    <property type="entry name" value="P-loop_NTPase"/>
</dbReference>
<evidence type="ECO:0000259" key="11">
    <source>
        <dbReference type="PROSITE" id="PS50893"/>
    </source>
</evidence>
<dbReference type="RefSeq" id="WP_013781958.1">
    <property type="nucleotide sequence ID" value="NC_015520.1"/>
</dbReference>
<dbReference type="Pfam" id="PF00005">
    <property type="entry name" value="ABC_tran"/>
    <property type="match status" value="2"/>
</dbReference>
<keyword evidence="3" id="KW-0813">Transport</keyword>
<evidence type="ECO:0000256" key="9">
    <source>
        <dbReference type="ARBA" id="ARBA00022967"/>
    </source>
</evidence>
<dbReference type="PROSITE" id="PS50893">
    <property type="entry name" value="ABC_TRANSPORTER_2"/>
    <property type="match status" value="2"/>
</dbReference>
<evidence type="ECO:0000313" key="13">
    <source>
        <dbReference type="Proteomes" id="UP000008457"/>
    </source>
</evidence>
<dbReference type="Proteomes" id="UP000008457">
    <property type="component" value="Chromosome"/>
</dbReference>
<dbReference type="CDD" id="cd03215">
    <property type="entry name" value="ABC_Carb_Monos_II"/>
    <property type="match status" value="1"/>
</dbReference>
<keyword evidence="13" id="KW-1185">Reference proteome</keyword>
<dbReference type="KEGG" id="mas:Mahau_2368"/>
<evidence type="ECO:0000256" key="10">
    <source>
        <dbReference type="ARBA" id="ARBA00023136"/>
    </source>
</evidence>
<dbReference type="OrthoDB" id="9771863at2"/>
<comment type="subcellular location">
    <subcellularLocation>
        <location evidence="2">Cell inner membrane</location>
    </subcellularLocation>
    <subcellularLocation>
        <location evidence="1">Cell membrane</location>
        <topology evidence="1">Peripheral membrane protein</topology>
    </subcellularLocation>
</comment>
<dbReference type="FunFam" id="3.40.50.300:FF:000126">
    <property type="entry name" value="Galactose/methyl galactoside import ATP-binding protein MglA"/>
    <property type="match status" value="1"/>
</dbReference>
<dbReference type="NCBIfam" id="NF010069">
    <property type="entry name" value="PRK13549.1"/>
    <property type="match status" value="1"/>
</dbReference>
<dbReference type="FunFam" id="3.40.50.300:FF:000127">
    <property type="entry name" value="Ribose import ATP-binding protein RbsA"/>
    <property type="match status" value="1"/>
</dbReference>
<evidence type="ECO:0000256" key="2">
    <source>
        <dbReference type="ARBA" id="ARBA00004533"/>
    </source>
</evidence>
<dbReference type="SMART" id="SM00382">
    <property type="entry name" value="AAA"/>
    <property type="match status" value="2"/>
</dbReference>
<accession>F3ZWC3</accession>
<evidence type="ECO:0000256" key="6">
    <source>
        <dbReference type="ARBA" id="ARBA00022737"/>
    </source>
</evidence>
<dbReference type="InterPro" id="IPR050107">
    <property type="entry name" value="ABC_carbohydrate_import_ATPase"/>
</dbReference>
<dbReference type="GO" id="GO:0005886">
    <property type="term" value="C:plasma membrane"/>
    <property type="evidence" value="ECO:0007669"/>
    <property type="project" value="UniProtKB-SubCell"/>
</dbReference>
<sequence length="506" mass="56304">MSDEYVIEMRNIIKDFPGVRALNNVTFKVKKGEIHALCGENGAGKSTLMKILSGVYPYGTYEGDIVIDGEVKRFNNTRDSENAGIAIIYQELTLVKYMTVGENIYLGNEPIKNGVIDWNKVYADAAKLLKELHININPHTKVMNLGVGMQQMVEIAKALSKNAKILILDEPTSALTEAETELLFKILLDLKQRGVTCIYISHKLDEIFHMADTVTVLRDGSTVCTDCVADMTEDKIIAAMVGRELTEQFPRVEHTAKDVVMEIRNYTVYDPDIPDKKLIDNVSFEIRRGEILGLSGLMGAGRTELVSSIFGGFNARREGEVYINGKKVDIKSPIDAINNGIAYLSEDRKRYGLVLLMDIAENIALPNYGKISRFSIIDNNKKIKYANSYVKELNIKTPSIAQKAANLSGGNQQKVVIAKWLMSQPKVLILDEPTRGIDVGAKHEIYNIMNKLVDQGVAIVMISSELPEILGMSDRILVMHEGKFTGEFNYKEADQEIIMRAATGGK</sequence>
<feature type="domain" description="ABC transporter" evidence="11">
    <location>
        <begin position="263"/>
        <end position="506"/>
    </location>
</feature>